<dbReference type="Proteomes" id="UP000787472">
    <property type="component" value="Unassembled WGS sequence"/>
</dbReference>
<comment type="caution">
    <text evidence="8">The sequence shown here is derived from an EMBL/GenBank/DDBJ whole genome shotgun (WGS) entry which is preliminary data.</text>
</comment>
<keyword evidence="6" id="KW-0560">Oxidoreductase</keyword>
<keyword evidence="3" id="KW-0285">Flavoprotein</keyword>
<evidence type="ECO:0000256" key="7">
    <source>
        <dbReference type="ARBA" id="ARBA00023033"/>
    </source>
</evidence>
<dbReference type="Gene3D" id="3.50.50.60">
    <property type="entry name" value="FAD/NAD(P)-binding domain"/>
    <property type="match status" value="2"/>
</dbReference>
<reference evidence="8" key="1">
    <citation type="submission" date="2020-03" db="EMBL/GenBank/DDBJ databases">
        <authorList>
            <person name="Guo F."/>
        </authorList>
    </citation>
    <scope>NUCLEOTIDE SEQUENCE</scope>
    <source>
        <strain evidence="8">JCM 30134</strain>
    </source>
</reference>
<comment type="similarity">
    <text evidence="2">Belongs to the FAD-binding monooxygenase family.</text>
</comment>
<evidence type="ECO:0000256" key="2">
    <source>
        <dbReference type="ARBA" id="ARBA00010139"/>
    </source>
</evidence>
<dbReference type="GO" id="GO:0050661">
    <property type="term" value="F:NADP binding"/>
    <property type="evidence" value="ECO:0007669"/>
    <property type="project" value="InterPro"/>
</dbReference>
<protein>
    <submittedName>
        <fullName evidence="8">NAD(P)/FAD-dependent oxidoreductase</fullName>
    </submittedName>
</protein>
<accession>A0A9E5K0A6</accession>
<dbReference type="InterPro" id="IPR050775">
    <property type="entry name" value="FAD-binding_Monooxygenases"/>
</dbReference>
<organism evidence="8 9">
    <name type="scientific">Pseudomaricurvus hydrocarbonicus</name>
    <dbReference type="NCBI Taxonomy" id="1470433"/>
    <lineage>
        <taxon>Bacteria</taxon>
        <taxon>Pseudomonadati</taxon>
        <taxon>Pseudomonadota</taxon>
        <taxon>Gammaproteobacteria</taxon>
        <taxon>Cellvibrionales</taxon>
        <taxon>Cellvibrionaceae</taxon>
        <taxon>Pseudomaricurvus</taxon>
    </lineage>
</organism>
<sequence>MSGLNQYETTSDIMPTKKIDAVVIGAGLGGMYALQRLRGMNLSVIGIESGGDVGGVWYWNRYPGARCDLMSIDYCYSFSKEIEEEWSWTEQYAAQPEILAYLNFVADKLDLRKDFNFNTRVVSAKYNEARKTWIVTTDKGDFYEAKYCVMATGPLSVPKDPEFPGTEDFEGEIIFAGKWPHKKVNFEGKRVGVVGTGSTGIQIVPVVAEEAQELVVFQRTPSFTLPMRNMELDDEYLSEVRRNYEGLRDAARNSPLGGMRPRTTRPFFSLPRKQREDIMEDAWKRGGLSFLGAFSDLLTNPEANEQVAEFVRNKISQVVENPDTAERLKPQGYPIFARRACLDTNYYETFNKSHVRLADCLTDPIEGLTKNGVKTRNREYDLDVLICATGYDGLTGAMLAFDVEGKDGRKLKDKWENGARSYMGMVIEGFPNMFMICGANGPAALANIFTINEQNVDWFCDCISHMHRNNYSAFECTESAENEWMSNVASLAEKTLISKAKTWYVGANIDGKPKGLTLYTDGFQNYRAFCSKVAEDGYTGITFEKATVSASSTADSVL</sequence>
<evidence type="ECO:0000256" key="6">
    <source>
        <dbReference type="ARBA" id="ARBA00023002"/>
    </source>
</evidence>
<evidence type="ECO:0000313" key="8">
    <source>
        <dbReference type="EMBL" id="NHO66137.1"/>
    </source>
</evidence>
<dbReference type="PANTHER" id="PTHR43098">
    <property type="entry name" value="L-ORNITHINE N(5)-MONOOXYGENASE-RELATED"/>
    <property type="match status" value="1"/>
</dbReference>
<dbReference type="EMBL" id="JAAONZ010000007">
    <property type="protein sequence ID" value="NHO66137.1"/>
    <property type="molecule type" value="Genomic_DNA"/>
</dbReference>
<keyword evidence="4" id="KW-0274">FAD</keyword>
<comment type="cofactor">
    <cofactor evidence="1">
        <name>FAD</name>
        <dbReference type="ChEBI" id="CHEBI:57692"/>
    </cofactor>
</comment>
<dbReference type="GO" id="GO:0004499">
    <property type="term" value="F:N,N-dimethylaniline monooxygenase activity"/>
    <property type="evidence" value="ECO:0007669"/>
    <property type="project" value="InterPro"/>
</dbReference>
<evidence type="ECO:0000256" key="3">
    <source>
        <dbReference type="ARBA" id="ARBA00022630"/>
    </source>
</evidence>
<dbReference type="RefSeq" id="WP_167186401.1">
    <property type="nucleotide sequence ID" value="NZ_JAAONZ010000007.1"/>
</dbReference>
<evidence type="ECO:0000256" key="4">
    <source>
        <dbReference type="ARBA" id="ARBA00022827"/>
    </source>
</evidence>
<dbReference type="PANTHER" id="PTHR43098:SF3">
    <property type="entry name" value="L-ORNITHINE N(5)-MONOOXYGENASE-RELATED"/>
    <property type="match status" value="1"/>
</dbReference>
<evidence type="ECO:0000256" key="5">
    <source>
        <dbReference type="ARBA" id="ARBA00022857"/>
    </source>
</evidence>
<dbReference type="GO" id="GO:0050660">
    <property type="term" value="F:flavin adenine dinucleotide binding"/>
    <property type="evidence" value="ECO:0007669"/>
    <property type="project" value="InterPro"/>
</dbReference>
<keyword evidence="7" id="KW-0503">Monooxygenase</keyword>
<dbReference type="Pfam" id="PF00743">
    <property type="entry name" value="FMO-like"/>
    <property type="match status" value="1"/>
</dbReference>
<dbReference type="AlphaFoldDB" id="A0A9E5K0A6"/>
<proteinExistence type="inferred from homology"/>
<dbReference type="PRINTS" id="PR00411">
    <property type="entry name" value="PNDRDTASEI"/>
</dbReference>
<keyword evidence="5" id="KW-0521">NADP</keyword>
<name>A0A9E5K0A6_9GAMM</name>
<gene>
    <name evidence="8" type="ORF">G8770_11325</name>
</gene>
<evidence type="ECO:0000313" key="9">
    <source>
        <dbReference type="Proteomes" id="UP000787472"/>
    </source>
</evidence>
<keyword evidence="9" id="KW-1185">Reference proteome</keyword>
<evidence type="ECO:0000256" key="1">
    <source>
        <dbReference type="ARBA" id="ARBA00001974"/>
    </source>
</evidence>
<dbReference type="InterPro" id="IPR020946">
    <property type="entry name" value="Flavin_mOase-like"/>
</dbReference>
<dbReference type="SUPFAM" id="SSF51905">
    <property type="entry name" value="FAD/NAD(P)-binding domain"/>
    <property type="match status" value="2"/>
</dbReference>
<dbReference type="InterPro" id="IPR036188">
    <property type="entry name" value="FAD/NAD-bd_sf"/>
</dbReference>